<dbReference type="InterPro" id="IPR043129">
    <property type="entry name" value="ATPase_NBD"/>
</dbReference>
<dbReference type="Gene3D" id="3.30.420.40">
    <property type="match status" value="1"/>
</dbReference>
<evidence type="ECO:0000256" key="1">
    <source>
        <dbReference type="ARBA" id="ARBA00007125"/>
    </source>
</evidence>
<evidence type="ECO:0000313" key="7">
    <source>
        <dbReference type="Proteomes" id="UP000297638"/>
    </source>
</evidence>
<dbReference type="GeneID" id="303186066"/>
<evidence type="ECO:0000313" key="6">
    <source>
        <dbReference type="Proteomes" id="UP000235739"/>
    </source>
</evidence>
<name>A0A2N7S234_9MICC</name>
<protein>
    <submittedName>
        <fullName evidence="4">Ppx/GppA family phosphatase</fullName>
    </submittedName>
</protein>
<dbReference type="Pfam" id="PF02541">
    <property type="entry name" value="Ppx-GppA"/>
    <property type="match status" value="1"/>
</dbReference>
<organism evidence="4 6">
    <name type="scientific">Glutamicibacter arilaitensis</name>
    <dbReference type="NCBI Taxonomy" id="256701"/>
    <lineage>
        <taxon>Bacteria</taxon>
        <taxon>Bacillati</taxon>
        <taxon>Actinomycetota</taxon>
        <taxon>Actinomycetes</taxon>
        <taxon>Micrococcales</taxon>
        <taxon>Micrococcaceae</taxon>
        <taxon>Glutamicibacter</taxon>
    </lineage>
</organism>
<comment type="similarity">
    <text evidence="1">Belongs to the GppA/Ppx family.</text>
</comment>
<dbReference type="EMBL" id="PNQX01000001">
    <property type="protein sequence ID" value="PMQ20218.1"/>
    <property type="molecule type" value="Genomic_DNA"/>
</dbReference>
<keyword evidence="2" id="KW-0378">Hydrolase</keyword>
<reference evidence="4 6" key="1">
    <citation type="journal article" date="2017" name="Elife">
        <title>Extensive horizontal gene transfer in cheese-associated bacteria.</title>
        <authorList>
            <person name="Bonham K.S."/>
            <person name="Wolfe B.E."/>
            <person name="Dutton R.J."/>
        </authorList>
    </citation>
    <scope>NUCLEOTIDE SEQUENCE [LARGE SCALE GENOMIC DNA]</scope>
    <source>
        <strain evidence="4 6">JB182</strain>
    </source>
</reference>
<dbReference type="PANTHER" id="PTHR30005">
    <property type="entry name" value="EXOPOLYPHOSPHATASE"/>
    <property type="match status" value="1"/>
</dbReference>
<feature type="domain" description="Ppx/GppA phosphatase N-terminal" evidence="3">
    <location>
        <begin position="30"/>
        <end position="303"/>
    </location>
</feature>
<dbReference type="Proteomes" id="UP000235739">
    <property type="component" value="Unassembled WGS sequence"/>
</dbReference>
<evidence type="ECO:0000313" key="5">
    <source>
        <dbReference type="EMBL" id="TFH56457.1"/>
    </source>
</evidence>
<dbReference type="OMA" id="ELMPFAT"/>
<evidence type="ECO:0000256" key="2">
    <source>
        <dbReference type="ARBA" id="ARBA00022801"/>
    </source>
</evidence>
<dbReference type="PANTHER" id="PTHR30005:SF0">
    <property type="entry name" value="RETROGRADE REGULATION PROTEIN 2"/>
    <property type="match status" value="1"/>
</dbReference>
<dbReference type="FunFam" id="3.30.420.150:FF:000006">
    <property type="entry name" value="Ppx/GppA family phosphatase"/>
    <property type="match status" value="1"/>
</dbReference>
<dbReference type="Gene3D" id="3.30.420.150">
    <property type="entry name" value="Exopolyphosphatase. Domain 2"/>
    <property type="match status" value="1"/>
</dbReference>
<evidence type="ECO:0000313" key="4">
    <source>
        <dbReference type="EMBL" id="PMQ20218.1"/>
    </source>
</evidence>
<dbReference type="CDD" id="cd24056">
    <property type="entry name" value="ASKHA_NBD_MtPPX1-like"/>
    <property type="match status" value="1"/>
</dbReference>
<dbReference type="SUPFAM" id="SSF53067">
    <property type="entry name" value="Actin-like ATPase domain"/>
    <property type="match status" value="2"/>
</dbReference>
<accession>A0A2N7S234</accession>
<sequence length="339" mass="37298">MRLGVLDIGSNTVHLLLVDAYPGARPVPYASHKRPLSLVRYLNEYGAITEEGQIELISFIKEAAKFAQGHQVEDFMAFCTSAIRESSNGAAVLERVEVETGVSLMELTGEEEAGMTFYSVRRWFGWSSESILNLDMGGGSLELALGVDEFPQTAFSVPLGAGRLTREWLPNDLPSMKEVKELRTYVRDVLSDPTTELRQYGKPTLATATSKTFRSLARITGAAPSAEGPYVKRTLHRDSLKLWTNRLTAMSWAERAELPGVSEIRAPQLLAGAIVAHEAMSALKVKSVRICPWAIREGLMLRRFDHVMFDSATPLSSSVGVGEVALDSEKYKFLAKPSS</sequence>
<reference evidence="5 7" key="2">
    <citation type="submission" date="2019-03" db="EMBL/GenBank/DDBJ databases">
        <title>Glutamicibacter sp. LJH19 genome.</title>
        <authorList>
            <person name="Sinai Borker S."/>
            <person name="Kumar R."/>
        </authorList>
    </citation>
    <scope>NUCLEOTIDE SEQUENCE [LARGE SCALE GENOMIC DNA]</scope>
    <source>
        <strain evidence="5 7">LJH19</strain>
    </source>
</reference>
<comment type="caution">
    <text evidence="4">The sequence shown here is derived from an EMBL/GenBank/DDBJ whole genome shotgun (WGS) entry which is preliminary data.</text>
</comment>
<dbReference type="AlphaFoldDB" id="A0A2N7S234"/>
<dbReference type="RefSeq" id="WP_013349812.1">
    <property type="nucleotide sequence ID" value="NZ_JABUYH010000002.1"/>
</dbReference>
<dbReference type="InterPro" id="IPR003695">
    <property type="entry name" value="Ppx_GppA_N"/>
</dbReference>
<dbReference type="GO" id="GO:0016462">
    <property type="term" value="F:pyrophosphatase activity"/>
    <property type="evidence" value="ECO:0007669"/>
    <property type="project" value="TreeGrafter"/>
</dbReference>
<dbReference type="EMBL" id="SPDS01000001">
    <property type="protein sequence ID" value="TFH56457.1"/>
    <property type="molecule type" value="Genomic_DNA"/>
</dbReference>
<dbReference type="Proteomes" id="UP000297638">
    <property type="component" value="Unassembled WGS sequence"/>
</dbReference>
<proteinExistence type="inferred from homology"/>
<dbReference type="InterPro" id="IPR050273">
    <property type="entry name" value="GppA/Ppx_hydrolase"/>
</dbReference>
<gene>
    <name evidence="4" type="ORF">CIK84_00925</name>
    <name evidence="5" type="ORF">EXY26_05300</name>
</gene>
<evidence type="ECO:0000259" key="3">
    <source>
        <dbReference type="Pfam" id="PF02541"/>
    </source>
</evidence>